<reference evidence="4" key="1">
    <citation type="submission" date="2016-11" db="EMBL/GenBank/DDBJ databases">
        <authorList>
            <person name="Varghese N."/>
            <person name="Submissions S."/>
        </authorList>
    </citation>
    <scope>NUCLEOTIDE SEQUENCE [LARGE SCALE GENOMIC DNA]</scope>
    <source>
        <strain evidence="4">DSM 22623</strain>
    </source>
</reference>
<gene>
    <name evidence="3" type="ORF">SAMN04488508_104367</name>
</gene>
<dbReference type="STRING" id="570521.SAMN04488508_104367"/>
<feature type="domain" description="Retropepsin-like aspartic endopeptidase" evidence="2">
    <location>
        <begin position="44"/>
        <end position="170"/>
    </location>
</feature>
<dbReference type="SUPFAM" id="SSF50630">
    <property type="entry name" value="Acid proteases"/>
    <property type="match status" value="1"/>
</dbReference>
<proteinExistence type="predicted"/>
<keyword evidence="1" id="KW-0812">Transmembrane</keyword>
<keyword evidence="1" id="KW-0472">Membrane</keyword>
<name>A0A1M6FME2_9FLAO</name>
<keyword evidence="4" id="KW-1185">Reference proteome</keyword>
<dbReference type="AlphaFoldDB" id="A0A1M6FME2"/>
<sequence>MLNPIESQGFLLKILNSVQYNPIFITLVVLLFQFSFLKKEKKIIGRTDKVDFPLLELNDIDAKVDTGAYTSSIHCVAIKEIDQTLQCSFLDATHPEYNGKKFTFKNYDISAVKSSTGKVEMRYAIRTQITVFEKTYPITLNLSPRDDMRFPLLIGRRFLSGKFLVDPQLENQSYNQKL</sequence>
<organism evidence="3 4">
    <name type="scientific">Aquimarina spongiae</name>
    <dbReference type="NCBI Taxonomy" id="570521"/>
    <lineage>
        <taxon>Bacteria</taxon>
        <taxon>Pseudomonadati</taxon>
        <taxon>Bacteroidota</taxon>
        <taxon>Flavobacteriia</taxon>
        <taxon>Flavobacteriales</taxon>
        <taxon>Flavobacteriaceae</taxon>
        <taxon>Aquimarina</taxon>
    </lineage>
</organism>
<dbReference type="Gene3D" id="2.40.70.10">
    <property type="entry name" value="Acid Proteases"/>
    <property type="match status" value="1"/>
</dbReference>
<dbReference type="Proteomes" id="UP000184432">
    <property type="component" value="Unassembled WGS sequence"/>
</dbReference>
<evidence type="ECO:0000313" key="4">
    <source>
        <dbReference type="Proteomes" id="UP000184432"/>
    </source>
</evidence>
<keyword evidence="1" id="KW-1133">Transmembrane helix</keyword>
<evidence type="ECO:0000256" key="1">
    <source>
        <dbReference type="SAM" id="Phobius"/>
    </source>
</evidence>
<dbReference type="PANTHER" id="PTHR38037">
    <property type="entry name" value="ZN_PROTEASE DOMAIN-CONTAINING PROTEIN"/>
    <property type="match status" value="1"/>
</dbReference>
<evidence type="ECO:0000313" key="3">
    <source>
        <dbReference type="EMBL" id="SHI98842.1"/>
    </source>
</evidence>
<dbReference type="InterPro" id="IPR021109">
    <property type="entry name" value="Peptidase_aspartic_dom_sf"/>
</dbReference>
<dbReference type="Pfam" id="PF05618">
    <property type="entry name" value="Zn_protease"/>
    <property type="match status" value="1"/>
</dbReference>
<evidence type="ECO:0000259" key="2">
    <source>
        <dbReference type="Pfam" id="PF05618"/>
    </source>
</evidence>
<accession>A0A1M6FME2</accession>
<feature type="transmembrane region" description="Helical" evidence="1">
    <location>
        <begin position="20"/>
        <end position="37"/>
    </location>
</feature>
<protein>
    <submittedName>
        <fullName evidence="3">Uncharacterized conserved protein</fullName>
    </submittedName>
</protein>
<dbReference type="InterPro" id="IPR008503">
    <property type="entry name" value="Asp_endopeptidase"/>
</dbReference>
<dbReference type="PANTHER" id="PTHR38037:SF2">
    <property type="entry name" value="ATP-DEPENDENT ZINC PROTEASE DOMAIN-CONTAINING PROTEIN-RELATED"/>
    <property type="match status" value="1"/>
</dbReference>
<dbReference type="EMBL" id="FQYP01000004">
    <property type="protein sequence ID" value="SHI98842.1"/>
    <property type="molecule type" value="Genomic_DNA"/>
</dbReference>